<proteinExistence type="predicted"/>
<evidence type="ECO:0000313" key="2">
    <source>
        <dbReference type="EMBL" id="EFC43986.1"/>
    </source>
</evidence>
<dbReference type="RefSeq" id="XP_002676730.1">
    <property type="nucleotide sequence ID" value="XM_002676684.1"/>
</dbReference>
<dbReference type="KEGG" id="ngr:NAEGRDRAFT_58152"/>
<sequence>MDIPSISSPSSTQAASTFLGSLPDPNAMTRKSVLAIVKGKFTSCTKHLQRTIIQNERTRKFIRKSKEFIEFAGEFSRKDLLEIVWKKWKLAVLCFLFGILIGFFFLSHDTRVEEDLTDARMKNTLSFPLPDGFDEKKTTQDNFDLLRHFYLSYSRHLLNYEGGHLDVFDTSVKSIKDIEPSLLFKNFTLKSKPVVLKEFGIGWRAKREWYKVDYLKSYKQEEMYSVEKNKNGIFHELNIENAKFEMMNFKKFVEQSVKYKLLLSVDLSKLPHLQHDIPKWPTVVSNGFYTHISTHSLITTGKTTRLLKSNNYETIQCQIVGKSELLLFDPFQVDLLYPHESYPNHVRFNPYSPDEKKYPLSRFARPLKTQLSEGDCLFIPSYWFYSVQSNSDLGSNHLNPSDFNIVVEYYYSTISNAHKVSYESILRGQ</sequence>
<evidence type="ECO:0000259" key="1">
    <source>
        <dbReference type="PROSITE" id="PS51184"/>
    </source>
</evidence>
<keyword evidence="3" id="KW-1185">Reference proteome</keyword>
<dbReference type="VEuPathDB" id="AmoebaDB:NAEGRDRAFT_58152"/>
<dbReference type="Gene3D" id="2.60.120.650">
    <property type="entry name" value="Cupin"/>
    <property type="match status" value="1"/>
</dbReference>
<dbReference type="PROSITE" id="PS51184">
    <property type="entry name" value="JMJC"/>
    <property type="match status" value="1"/>
</dbReference>
<dbReference type="AlphaFoldDB" id="D2VGL4"/>
<dbReference type="InParanoid" id="D2VGL4"/>
<dbReference type="Proteomes" id="UP000006671">
    <property type="component" value="Unassembled WGS sequence"/>
</dbReference>
<reference evidence="2 3" key="1">
    <citation type="journal article" date="2010" name="Cell">
        <title>The genome of Naegleria gruberi illuminates early eukaryotic versatility.</title>
        <authorList>
            <person name="Fritz-Laylin L.K."/>
            <person name="Prochnik S.E."/>
            <person name="Ginger M.L."/>
            <person name="Dacks J.B."/>
            <person name="Carpenter M.L."/>
            <person name="Field M.C."/>
            <person name="Kuo A."/>
            <person name="Paredez A."/>
            <person name="Chapman J."/>
            <person name="Pham J."/>
            <person name="Shu S."/>
            <person name="Neupane R."/>
            <person name="Cipriano M."/>
            <person name="Mancuso J."/>
            <person name="Tu H."/>
            <person name="Salamov A."/>
            <person name="Lindquist E."/>
            <person name="Shapiro H."/>
            <person name="Lucas S."/>
            <person name="Grigoriev I.V."/>
            <person name="Cande W.Z."/>
            <person name="Fulton C."/>
            <person name="Rokhsar D.S."/>
            <person name="Dawson S.C."/>
        </authorList>
    </citation>
    <scope>NUCLEOTIDE SEQUENCE [LARGE SCALE GENOMIC DNA]</scope>
    <source>
        <strain evidence="2 3">NEG-M</strain>
    </source>
</reference>
<dbReference type="GeneID" id="8854087"/>
<accession>D2VGL4</accession>
<organism evidence="3">
    <name type="scientific">Naegleria gruberi</name>
    <name type="common">Amoeba</name>
    <dbReference type="NCBI Taxonomy" id="5762"/>
    <lineage>
        <taxon>Eukaryota</taxon>
        <taxon>Discoba</taxon>
        <taxon>Heterolobosea</taxon>
        <taxon>Tetramitia</taxon>
        <taxon>Eutetramitia</taxon>
        <taxon>Vahlkampfiidae</taxon>
        <taxon>Naegleria</taxon>
    </lineage>
</organism>
<dbReference type="Pfam" id="PF13621">
    <property type="entry name" value="Cupin_8"/>
    <property type="match status" value="1"/>
</dbReference>
<evidence type="ECO:0000313" key="3">
    <source>
        <dbReference type="Proteomes" id="UP000006671"/>
    </source>
</evidence>
<dbReference type="PANTHER" id="PTHR12461:SF105">
    <property type="entry name" value="HYPOXIA-INDUCIBLE FACTOR 1-ALPHA INHIBITOR"/>
    <property type="match status" value="1"/>
</dbReference>
<gene>
    <name evidence="2" type="ORF">NAEGRDRAFT_58152</name>
</gene>
<name>D2VGL4_NAEGR</name>
<dbReference type="PANTHER" id="PTHR12461">
    <property type="entry name" value="HYPOXIA-INDUCIBLE FACTOR 1 ALPHA INHIBITOR-RELATED"/>
    <property type="match status" value="1"/>
</dbReference>
<feature type="domain" description="JmjC" evidence="1">
    <location>
        <begin position="266"/>
        <end position="426"/>
    </location>
</feature>
<dbReference type="EMBL" id="GG738870">
    <property type="protein sequence ID" value="EFC43986.1"/>
    <property type="molecule type" value="Genomic_DNA"/>
</dbReference>
<dbReference type="eggNOG" id="KOG2132">
    <property type="taxonomic scope" value="Eukaryota"/>
</dbReference>
<dbReference type="OMA" id="HDIPKWP"/>
<dbReference type="InterPro" id="IPR003347">
    <property type="entry name" value="JmjC_dom"/>
</dbReference>
<dbReference type="SUPFAM" id="SSF51197">
    <property type="entry name" value="Clavaminate synthase-like"/>
    <property type="match status" value="1"/>
</dbReference>
<dbReference type="OrthoDB" id="415358at2759"/>
<dbReference type="InterPro" id="IPR041667">
    <property type="entry name" value="Cupin_8"/>
</dbReference>
<protein>
    <submittedName>
        <fullName evidence="2">Predicted protein</fullName>
    </submittedName>
</protein>